<sequence length="844" mass="98084">MNLKSLKKVSKRKLAFFIKPIIDFFRVRDIRNRTLYAKYYEKYSVVDNYVLYESRDGQSMTDSPYAIFKYMLQNPKGKDYVHIWSLSNREYLKDMEEKYRQHTNVKFVLRNSRDYLKSLSKCKYLINNSTFQNIYTVKDEQVYINTWHGTPLKNMGYDMEGVLPTGPSNVVRNFLSTDYILSPNTFTTEIFNSAFKLENLYEGQILEDGYPRIDLTVNTTRDEVTATLKSENIDVGDKKIILYAPTWKGDTISKPRNDIEQIHDDISKVEAAVGGDYKVLVKVHPFLYKYAVNSPLLEGRLVSDTFETNELLAATDILITDYSSIFFDFLVTRRPILFYMWDYDDYKSNRGMYIETDHLPGPICKDVDSLIHSIEDIEGVQEEYKDNYQSFIDKFCYQEYGNVTETIINKVFNSAPANVSSNNKKEKILMYPGGLRNNGITGAAIGLLDNIDYSRYDVTLLVNYTNNQEILNNMLRVNPNVRFAFKIGRINQTIYENYCNYVTRNRGISSTFLERIFPWNMYKREYKRIVGKSKFDYIIDYSGYSMFWPNILLAGEAKKKMIFMHSDLYSDMNRKVNGKRPHFINLRGVFSLYKYFDELVSVSEATMEVNKERLKSYIGDTKISYVINSINPKKIKQLSQDDTELYYKDKQPVLVNARVNRQRRLEIENIPVPVEGEGYTNYINMGRLSPEKGQDQLIEAFAEVHKKYKHTRLYIVGEGPMRPVLERLIQTHQLEDSVFLTGHKSNPFYLMNKCDAFILSSHYEGQPLVLLESLTLGLHTIGTDIVANRYVLEDGKYGMLVENSVAGIAGGMLAVIEQDLPRPEFDAEKYNEAAMASFYEKLDK</sequence>
<dbReference type="InterPro" id="IPR001296">
    <property type="entry name" value="Glyco_trans_1"/>
</dbReference>
<dbReference type="InterPro" id="IPR007554">
    <property type="entry name" value="Glycerophosphate_synth"/>
</dbReference>
<dbReference type="PANTHER" id="PTHR37316:SF3">
    <property type="entry name" value="TEICHOIC ACID GLYCEROL-PHOSPHATE TRANSFERASE"/>
    <property type="match status" value="1"/>
</dbReference>
<dbReference type="SUPFAM" id="SSF53756">
    <property type="entry name" value="UDP-Glycosyltransferase/glycogen phosphorylase"/>
    <property type="match status" value="2"/>
</dbReference>
<name>A0ABW0LIL1_9BACI</name>
<dbReference type="InterPro" id="IPR043148">
    <property type="entry name" value="TagF_C"/>
</dbReference>
<evidence type="ECO:0000313" key="9">
    <source>
        <dbReference type="Proteomes" id="UP001596147"/>
    </source>
</evidence>
<keyword evidence="4" id="KW-0808">Transferase</keyword>
<keyword evidence="6" id="KW-0472">Membrane</keyword>
<keyword evidence="3" id="KW-1003">Cell membrane</keyword>
<evidence type="ECO:0000256" key="4">
    <source>
        <dbReference type="ARBA" id="ARBA00022679"/>
    </source>
</evidence>
<gene>
    <name evidence="8" type="ORF">ACFPM4_12835</name>
</gene>
<dbReference type="PANTHER" id="PTHR37316">
    <property type="entry name" value="TEICHOIC ACID GLYCEROL-PHOSPHATE PRIMASE"/>
    <property type="match status" value="1"/>
</dbReference>
<evidence type="ECO:0000256" key="5">
    <source>
        <dbReference type="ARBA" id="ARBA00022944"/>
    </source>
</evidence>
<evidence type="ECO:0000256" key="3">
    <source>
        <dbReference type="ARBA" id="ARBA00022475"/>
    </source>
</evidence>
<comment type="caution">
    <text evidence="8">The sequence shown here is derived from an EMBL/GenBank/DDBJ whole genome shotgun (WGS) entry which is preliminary data.</text>
</comment>
<dbReference type="EMBL" id="JBHSMC010000015">
    <property type="protein sequence ID" value="MFC5465630.1"/>
    <property type="molecule type" value="Genomic_DNA"/>
</dbReference>
<dbReference type="RefSeq" id="WP_382352358.1">
    <property type="nucleotide sequence ID" value="NZ_JBHSMC010000015.1"/>
</dbReference>
<protein>
    <submittedName>
        <fullName evidence="8">CDP-glycerol glycerophosphotransferase family protein</fullName>
    </submittedName>
</protein>
<dbReference type="Gene3D" id="3.40.50.11820">
    <property type="match status" value="1"/>
</dbReference>
<dbReference type="Pfam" id="PF04464">
    <property type="entry name" value="Glyphos_transf"/>
    <property type="match status" value="1"/>
</dbReference>
<dbReference type="CDD" id="cd03811">
    <property type="entry name" value="GT4_GT28_WabH-like"/>
    <property type="match status" value="1"/>
</dbReference>
<reference evidence="9" key="1">
    <citation type="journal article" date="2019" name="Int. J. Syst. Evol. Microbiol.">
        <title>The Global Catalogue of Microorganisms (GCM) 10K type strain sequencing project: providing services to taxonomists for standard genome sequencing and annotation.</title>
        <authorList>
            <consortium name="The Broad Institute Genomics Platform"/>
            <consortium name="The Broad Institute Genome Sequencing Center for Infectious Disease"/>
            <person name="Wu L."/>
            <person name="Ma J."/>
        </authorList>
    </citation>
    <scope>NUCLEOTIDE SEQUENCE [LARGE SCALE GENOMIC DNA]</scope>
    <source>
        <strain evidence="9">CGMCC 1.12237</strain>
    </source>
</reference>
<comment type="similarity">
    <text evidence="2">Belongs to the CDP-glycerol glycerophosphotransferase family.</text>
</comment>
<dbReference type="Pfam" id="PF00534">
    <property type="entry name" value="Glycos_transf_1"/>
    <property type="match status" value="1"/>
</dbReference>
<keyword evidence="5" id="KW-0777">Teichoic acid biosynthesis</keyword>
<dbReference type="Gene3D" id="3.40.50.2000">
    <property type="entry name" value="Glycogen Phosphorylase B"/>
    <property type="match status" value="2"/>
</dbReference>
<evidence type="ECO:0000256" key="2">
    <source>
        <dbReference type="ARBA" id="ARBA00010488"/>
    </source>
</evidence>
<evidence type="ECO:0000259" key="7">
    <source>
        <dbReference type="Pfam" id="PF00534"/>
    </source>
</evidence>
<dbReference type="Gene3D" id="3.40.50.12580">
    <property type="match status" value="1"/>
</dbReference>
<accession>A0ABW0LIL1</accession>
<dbReference type="InterPro" id="IPR043149">
    <property type="entry name" value="TagF_N"/>
</dbReference>
<evidence type="ECO:0000256" key="6">
    <source>
        <dbReference type="ARBA" id="ARBA00023136"/>
    </source>
</evidence>
<dbReference type="Proteomes" id="UP001596147">
    <property type="component" value="Unassembled WGS sequence"/>
</dbReference>
<dbReference type="InterPro" id="IPR051612">
    <property type="entry name" value="Teichoic_Acid_Biosynth"/>
</dbReference>
<feature type="domain" description="Glycosyl transferase family 1" evidence="7">
    <location>
        <begin position="677"/>
        <end position="819"/>
    </location>
</feature>
<organism evidence="8 9">
    <name type="scientific">Lederbergia graminis</name>
    <dbReference type="NCBI Taxonomy" id="735518"/>
    <lineage>
        <taxon>Bacteria</taxon>
        <taxon>Bacillati</taxon>
        <taxon>Bacillota</taxon>
        <taxon>Bacilli</taxon>
        <taxon>Bacillales</taxon>
        <taxon>Bacillaceae</taxon>
        <taxon>Lederbergia</taxon>
    </lineage>
</organism>
<proteinExistence type="inferred from homology"/>
<evidence type="ECO:0000256" key="1">
    <source>
        <dbReference type="ARBA" id="ARBA00004202"/>
    </source>
</evidence>
<comment type="subcellular location">
    <subcellularLocation>
        <location evidence="1">Cell membrane</location>
        <topology evidence="1">Peripheral membrane protein</topology>
    </subcellularLocation>
</comment>
<keyword evidence="9" id="KW-1185">Reference proteome</keyword>
<evidence type="ECO:0000313" key="8">
    <source>
        <dbReference type="EMBL" id="MFC5465630.1"/>
    </source>
</evidence>